<proteinExistence type="predicted"/>
<organism evidence="4 5">
    <name type="scientific">Limnofasciculus baicalensis BBK-W-15</name>
    <dbReference type="NCBI Taxonomy" id="2699891"/>
    <lineage>
        <taxon>Bacteria</taxon>
        <taxon>Bacillati</taxon>
        <taxon>Cyanobacteriota</taxon>
        <taxon>Cyanophyceae</taxon>
        <taxon>Coleofasciculales</taxon>
        <taxon>Coleofasciculaceae</taxon>
        <taxon>Limnofasciculus</taxon>
        <taxon>Limnofasciculus baicalensis</taxon>
    </lineage>
</organism>
<keyword evidence="5" id="KW-1185">Reference proteome</keyword>
<dbReference type="RefSeq" id="WP_254012248.1">
    <property type="nucleotide sequence ID" value="NZ_JAMZMM010000118.1"/>
</dbReference>
<reference evidence="4" key="1">
    <citation type="submission" date="2022-06" db="EMBL/GenBank/DDBJ databases">
        <title>New cyanobacteria of genus Symplocastrum in benthos of Lake Baikal.</title>
        <authorList>
            <person name="Sorokovikova E."/>
            <person name="Tikhonova I."/>
            <person name="Krasnopeev A."/>
            <person name="Evseev P."/>
            <person name="Gladkikh A."/>
            <person name="Belykh O."/>
        </authorList>
    </citation>
    <scope>NUCLEOTIDE SEQUENCE</scope>
    <source>
        <strain evidence="4">BBK-W-15</strain>
    </source>
</reference>
<comment type="caution">
    <text evidence="4">The sequence shown here is derived from an EMBL/GenBank/DDBJ whole genome shotgun (WGS) entry which is preliminary data.</text>
</comment>
<evidence type="ECO:0000313" key="4">
    <source>
        <dbReference type="EMBL" id="MCP2729462.1"/>
    </source>
</evidence>
<dbReference type="Proteomes" id="UP001204953">
    <property type="component" value="Unassembled WGS sequence"/>
</dbReference>
<evidence type="ECO:0000256" key="1">
    <source>
        <dbReference type="ARBA" id="ARBA00022729"/>
    </source>
</evidence>
<dbReference type="Gene3D" id="2.60.40.1240">
    <property type="match status" value="1"/>
</dbReference>
<dbReference type="InterPro" id="IPR029050">
    <property type="entry name" value="Immunoprotect_excell_Ig-like"/>
</dbReference>
<feature type="region of interest" description="Disordered" evidence="2">
    <location>
        <begin position="29"/>
        <end position="54"/>
    </location>
</feature>
<name>A0AAE3GT22_9CYAN</name>
<dbReference type="InterPro" id="IPR029051">
    <property type="entry name" value="DUF4352"/>
</dbReference>
<accession>A0AAE3GT22</accession>
<evidence type="ECO:0000313" key="5">
    <source>
        <dbReference type="Proteomes" id="UP001204953"/>
    </source>
</evidence>
<dbReference type="PROSITE" id="PS51257">
    <property type="entry name" value="PROKAR_LIPOPROTEIN"/>
    <property type="match status" value="1"/>
</dbReference>
<keyword evidence="1" id="KW-0732">Signal</keyword>
<gene>
    <name evidence="4" type="ORF">NJ959_13475</name>
</gene>
<dbReference type="Pfam" id="PF11611">
    <property type="entry name" value="DUF4352"/>
    <property type="match status" value="1"/>
</dbReference>
<evidence type="ECO:0000259" key="3">
    <source>
        <dbReference type="Pfam" id="PF11611"/>
    </source>
</evidence>
<dbReference type="AlphaFoldDB" id="A0AAE3GT22"/>
<protein>
    <submittedName>
        <fullName evidence="4">DUF4352 domain-containing protein</fullName>
    </submittedName>
</protein>
<sequence length="202" mass="21956">MKLIKHIISTPITIVIALFMGCSDRNVPQLNTESESTSRNQSSQKNSSIPPSPKHTYKIADAISITDKNLNLQFTVNGTREHPGKGVIKPNQGHKWILVNTTIANKGQESKKFSVISFAMMDGQNNTYDVALLAGALEDVESPTGDISPGEKRQGEVAFEVPGNSKGLKLLFKPNSSICDRSANEPKALVDINCQPILVNLD</sequence>
<dbReference type="EMBL" id="JAMZMM010000118">
    <property type="protein sequence ID" value="MCP2729462.1"/>
    <property type="molecule type" value="Genomic_DNA"/>
</dbReference>
<evidence type="ECO:0000256" key="2">
    <source>
        <dbReference type="SAM" id="MobiDB-lite"/>
    </source>
</evidence>
<feature type="domain" description="DUF4352" evidence="3">
    <location>
        <begin position="70"/>
        <end position="175"/>
    </location>
</feature>
<feature type="compositionally biased region" description="Polar residues" evidence="2">
    <location>
        <begin position="29"/>
        <end position="49"/>
    </location>
</feature>